<evidence type="ECO:0000256" key="1">
    <source>
        <dbReference type="SAM" id="MobiDB-lite"/>
    </source>
</evidence>
<organism evidence="2 3">
    <name type="scientific">Spongiactinospora gelatinilytica</name>
    <dbReference type="NCBI Taxonomy" id="2666298"/>
    <lineage>
        <taxon>Bacteria</taxon>
        <taxon>Bacillati</taxon>
        <taxon>Actinomycetota</taxon>
        <taxon>Actinomycetes</taxon>
        <taxon>Streptosporangiales</taxon>
        <taxon>Streptosporangiaceae</taxon>
        <taxon>Spongiactinospora</taxon>
    </lineage>
</organism>
<dbReference type="Proteomes" id="UP000248544">
    <property type="component" value="Unassembled WGS sequence"/>
</dbReference>
<evidence type="ECO:0000313" key="3">
    <source>
        <dbReference type="Proteomes" id="UP000248544"/>
    </source>
</evidence>
<gene>
    <name evidence="2" type="ORF">C1I98_24700</name>
</gene>
<dbReference type="AlphaFoldDB" id="A0A2W2GLD3"/>
<dbReference type="EMBL" id="POUA01000221">
    <property type="protein sequence ID" value="PZG38110.1"/>
    <property type="molecule type" value="Genomic_DNA"/>
</dbReference>
<proteinExistence type="predicted"/>
<protein>
    <submittedName>
        <fullName evidence="2">Uncharacterized protein</fullName>
    </submittedName>
</protein>
<name>A0A2W2GLD3_9ACTN</name>
<accession>A0A2W2GLD3</accession>
<keyword evidence="3" id="KW-1185">Reference proteome</keyword>
<reference evidence="2 3" key="1">
    <citation type="submission" date="2018-01" db="EMBL/GenBank/DDBJ databases">
        <title>Draft genome sequence of Sphaerisporangium sp. 7K107.</title>
        <authorList>
            <person name="Sahin N."/>
            <person name="Saygin H."/>
            <person name="Ay H."/>
        </authorList>
    </citation>
    <scope>NUCLEOTIDE SEQUENCE [LARGE SCALE GENOMIC DNA]</scope>
    <source>
        <strain evidence="2 3">7K107</strain>
    </source>
</reference>
<sequence length="143" mass="15727">MTPDPQPPPPREEGQPEFREDTIAHLKHCMIQANRQADEYAQLSAEERRVAEGHLRKAATYEETAVRYRMIAGEWLALINYAQSQREAQQRAQGTGPHPVIPPAAIASPSNGDDVDRRQADRLAALVRKAVAAPAEPGQGGRS</sequence>
<feature type="region of interest" description="Disordered" evidence="1">
    <location>
        <begin position="86"/>
        <end position="117"/>
    </location>
</feature>
<comment type="caution">
    <text evidence="2">The sequence shown here is derived from an EMBL/GenBank/DDBJ whole genome shotgun (WGS) entry which is preliminary data.</text>
</comment>
<dbReference type="RefSeq" id="WP_111169820.1">
    <property type="nucleotide sequence ID" value="NZ_POUA01000221.1"/>
</dbReference>
<evidence type="ECO:0000313" key="2">
    <source>
        <dbReference type="EMBL" id="PZG38110.1"/>
    </source>
</evidence>